<reference evidence="1" key="1">
    <citation type="journal article" date="2014" name="Front. Microbiol.">
        <title>High frequency of phylogenetically diverse reductive dehalogenase-homologous genes in deep subseafloor sedimentary metagenomes.</title>
        <authorList>
            <person name="Kawai M."/>
            <person name="Futagami T."/>
            <person name="Toyoda A."/>
            <person name="Takaki Y."/>
            <person name="Nishi S."/>
            <person name="Hori S."/>
            <person name="Arai W."/>
            <person name="Tsubouchi T."/>
            <person name="Morono Y."/>
            <person name="Uchiyama I."/>
            <person name="Ito T."/>
            <person name="Fujiyama A."/>
            <person name="Inagaki F."/>
            <person name="Takami H."/>
        </authorList>
    </citation>
    <scope>NUCLEOTIDE SEQUENCE</scope>
    <source>
        <strain evidence="1">Expedition CK06-06</strain>
    </source>
</reference>
<feature type="non-terminal residue" evidence="1">
    <location>
        <position position="51"/>
    </location>
</feature>
<evidence type="ECO:0000313" key="1">
    <source>
        <dbReference type="EMBL" id="GAG51629.1"/>
    </source>
</evidence>
<accession>X0Y6U4</accession>
<dbReference type="AlphaFoldDB" id="X0Y6U4"/>
<sequence>MDTQWMKDQVEIQAGLEEASRGLRETAYALREVIGDTSIVLSLGELYREFR</sequence>
<name>X0Y6U4_9ZZZZ</name>
<dbReference type="EMBL" id="BARS01053451">
    <property type="protein sequence ID" value="GAG51629.1"/>
    <property type="molecule type" value="Genomic_DNA"/>
</dbReference>
<proteinExistence type="predicted"/>
<gene>
    <name evidence="1" type="ORF">S01H1_79308</name>
</gene>
<protein>
    <submittedName>
        <fullName evidence="1">Uncharacterized protein</fullName>
    </submittedName>
</protein>
<organism evidence="1">
    <name type="scientific">marine sediment metagenome</name>
    <dbReference type="NCBI Taxonomy" id="412755"/>
    <lineage>
        <taxon>unclassified sequences</taxon>
        <taxon>metagenomes</taxon>
        <taxon>ecological metagenomes</taxon>
    </lineage>
</organism>
<comment type="caution">
    <text evidence="1">The sequence shown here is derived from an EMBL/GenBank/DDBJ whole genome shotgun (WGS) entry which is preliminary data.</text>
</comment>